<evidence type="ECO:0000313" key="2">
    <source>
        <dbReference type="Proteomes" id="UP000078534"/>
    </source>
</evidence>
<dbReference type="OrthoDB" id="5729795at2"/>
<keyword evidence="2" id="KW-1185">Reference proteome</keyword>
<protein>
    <recommendedName>
        <fullName evidence="3">Sulfotransferase family protein</fullName>
    </recommendedName>
</protein>
<dbReference type="InterPro" id="IPR027417">
    <property type="entry name" value="P-loop_NTPase"/>
</dbReference>
<dbReference type="AlphaFoldDB" id="A0A179SS99"/>
<evidence type="ECO:0000313" key="1">
    <source>
        <dbReference type="EMBL" id="OAS84627.1"/>
    </source>
</evidence>
<accession>A0A179SS99</accession>
<organism evidence="1 2">
    <name type="scientific">Metabacillus litoralis</name>
    <dbReference type="NCBI Taxonomy" id="152268"/>
    <lineage>
        <taxon>Bacteria</taxon>
        <taxon>Bacillati</taxon>
        <taxon>Bacillota</taxon>
        <taxon>Bacilli</taxon>
        <taxon>Bacillales</taxon>
        <taxon>Bacillaceae</taxon>
        <taxon>Metabacillus</taxon>
    </lineage>
</organism>
<dbReference type="Pfam" id="PF13469">
    <property type="entry name" value="Sulfotransfer_3"/>
    <property type="match status" value="1"/>
</dbReference>
<gene>
    <name evidence="1" type="ORF">A6K24_25110</name>
</gene>
<dbReference type="Proteomes" id="UP000078534">
    <property type="component" value="Unassembled WGS sequence"/>
</dbReference>
<dbReference type="STRING" id="152268.A6K24_25110"/>
<sequence length="250" mass="29357">MADKKGIFIGPVVIGGVGGSGTRVVAELLKELGYYLGPLNHANDNIEFGRLFGQSEWFKESDKNNKQAIFERLKTFEKIMLKSLEINHSKYIGWGWKNPPTHIYIEYLNKYFKKIKYIHVIRHGLEMVYSDNQNQLSRWGDLYNIKPSSKVDPKSSLQYWFSSNERAIRIGHELFNQNFLLINFNQLCVNPQKEISRLIMFLELDHSKFNIDQLASLIHLPKSWERYKHHDLSIFSEDDFDLIRKLGFNI</sequence>
<reference evidence="2" key="1">
    <citation type="submission" date="2016-04" db="EMBL/GenBank/DDBJ databases">
        <authorList>
            <person name="Lyu Z."/>
            <person name="Lyu W."/>
        </authorList>
    </citation>
    <scope>NUCLEOTIDE SEQUENCE [LARGE SCALE GENOMIC DNA]</scope>
    <source>
        <strain evidence="2">C44</strain>
    </source>
</reference>
<dbReference type="SUPFAM" id="SSF52540">
    <property type="entry name" value="P-loop containing nucleoside triphosphate hydrolases"/>
    <property type="match status" value="1"/>
</dbReference>
<name>A0A179SS99_9BACI</name>
<dbReference type="RefSeq" id="WP_066335762.1">
    <property type="nucleotide sequence ID" value="NZ_LWSG01000026.1"/>
</dbReference>
<comment type="caution">
    <text evidence="1">The sequence shown here is derived from an EMBL/GenBank/DDBJ whole genome shotgun (WGS) entry which is preliminary data.</text>
</comment>
<dbReference type="EMBL" id="LWSG01000026">
    <property type="protein sequence ID" value="OAS84627.1"/>
    <property type="molecule type" value="Genomic_DNA"/>
</dbReference>
<dbReference type="Gene3D" id="3.40.50.300">
    <property type="entry name" value="P-loop containing nucleotide triphosphate hydrolases"/>
    <property type="match status" value="1"/>
</dbReference>
<proteinExistence type="predicted"/>
<evidence type="ECO:0008006" key="3">
    <source>
        <dbReference type="Google" id="ProtNLM"/>
    </source>
</evidence>